<dbReference type="AlphaFoldDB" id="A0A1I3QL15"/>
<reference evidence="2" key="1">
    <citation type="submission" date="2016-10" db="EMBL/GenBank/DDBJ databases">
        <authorList>
            <person name="Varghese N."/>
            <person name="Submissions S."/>
        </authorList>
    </citation>
    <scope>NUCLEOTIDE SEQUENCE [LARGE SCALE GENOMIC DNA]</scope>
    <source>
        <strain evidence="2">DSM 26542</strain>
    </source>
</reference>
<dbReference type="EMBL" id="FORU01000006">
    <property type="protein sequence ID" value="SFJ34455.1"/>
    <property type="molecule type" value="Genomic_DNA"/>
</dbReference>
<dbReference type="Proteomes" id="UP000243887">
    <property type="component" value="Unassembled WGS sequence"/>
</dbReference>
<dbReference type="OrthoDB" id="1495151at2"/>
<keyword evidence="2" id="KW-1185">Reference proteome</keyword>
<dbReference type="RefSeq" id="WP_090678679.1">
    <property type="nucleotide sequence ID" value="NZ_FORU01000006.1"/>
</dbReference>
<evidence type="ECO:0000313" key="2">
    <source>
        <dbReference type="Proteomes" id="UP000243887"/>
    </source>
</evidence>
<evidence type="ECO:0000313" key="1">
    <source>
        <dbReference type="EMBL" id="SFJ34455.1"/>
    </source>
</evidence>
<organism evidence="1 2">
    <name type="scientific">Myroides guanonis</name>
    <dbReference type="NCBI Taxonomy" id="1150112"/>
    <lineage>
        <taxon>Bacteria</taxon>
        <taxon>Pseudomonadati</taxon>
        <taxon>Bacteroidota</taxon>
        <taxon>Flavobacteriia</taxon>
        <taxon>Flavobacteriales</taxon>
        <taxon>Flavobacteriaceae</taxon>
        <taxon>Myroides</taxon>
    </lineage>
</organism>
<dbReference type="PROSITE" id="PS51257">
    <property type="entry name" value="PROKAR_LIPOPROTEIN"/>
    <property type="match status" value="1"/>
</dbReference>
<gene>
    <name evidence="1" type="ORF">SAMN04487893_10631</name>
</gene>
<name>A0A1I3QL15_9FLAO</name>
<sequence>MYRVSIILMFLFLVVSCKSSIGVVDFDYSGEPNYDNFYLVDTIKIEEPIVISSEKFGGRYIISRATLEKYDNKREFFSRPDVFVYGDDFYQVLPYKEHTRYAYPKYDECDKFVQNFEIIKGLYVYSFKQDSLTFLLGFINANYYYKTHSGFHVNIPDYREYDYKRNFYKIVFPYCK</sequence>
<protein>
    <submittedName>
        <fullName evidence="1">Uncharacterized protein</fullName>
    </submittedName>
</protein>
<accession>A0A1I3QL15</accession>
<proteinExistence type="predicted"/>